<name>A0AA91B8W6_9GAMM</name>
<gene>
    <name evidence="2" type="ORF">HB980_19175</name>
</gene>
<reference evidence="2" key="1">
    <citation type="submission" date="2020-03" db="EMBL/GenBank/DDBJ databases">
        <authorList>
            <person name="Kislichkina A."/>
            <person name="Dentovskaya S."/>
            <person name="Shaikhutdinov R."/>
            <person name="Ivanov S."/>
            <person name="Sizova A."/>
            <person name="Solomentsev V."/>
            <person name="Bogun A."/>
        </authorList>
    </citation>
    <scope>NUCLEOTIDE SEQUENCE</scope>
    <source>
        <strain evidence="2">SCPM-O-B-8025</strain>
    </source>
</reference>
<dbReference type="AlphaFoldDB" id="A0AA91B8W6"/>
<evidence type="ECO:0000256" key="1">
    <source>
        <dbReference type="SAM" id="SignalP"/>
    </source>
</evidence>
<dbReference type="Proteomes" id="UP000698240">
    <property type="component" value="Unassembled WGS sequence"/>
</dbReference>
<comment type="caution">
    <text evidence="2">The sequence shown here is derived from an EMBL/GenBank/DDBJ whole genome shotgun (WGS) entry which is preliminary data.</text>
</comment>
<proteinExistence type="predicted"/>
<dbReference type="RefSeq" id="WP_050083324.1">
    <property type="nucleotide sequence ID" value="NZ_CP110790.1"/>
</dbReference>
<evidence type="ECO:0000313" key="3">
    <source>
        <dbReference type="Proteomes" id="UP000698240"/>
    </source>
</evidence>
<dbReference type="EMBL" id="JAASAN010000011">
    <property type="protein sequence ID" value="NIL28657.1"/>
    <property type="molecule type" value="Genomic_DNA"/>
</dbReference>
<protein>
    <recommendedName>
        <fullName evidence="4">Alpha-related fimbriae major subunit</fullName>
    </recommendedName>
</protein>
<evidence type="ECO:0008006" key="4">
    <source>
        <dbReference type="Google" id="ProtNLM"/>
    </source>
</evidence>
<evidence type="ECO:0000313" key="2">
    <source>
        <dbReference type="EMBL" id="NIL28657.1"/>
    </source>
</evidence>
<sequence>MNVKNKYLFIGLLLSIVASTAMAEPYFYNNYVKNYTHCSIKLLDDNSVEVYFRAHLANNMSYKRRTDTGEYIYESGETNHSIHTKHLREWARIINQPNTEIIALKHKGALVSLYFYLPDGTPDLTIKPQDISNISLNGTSPLNLSNSVRGIKFKTNNIVNYAVSFTIRPNMLKSIRIGATVGGILTANKEEYPLLSSKGVSFNSLGNRCELFDPQLGIAPQALRVDPKFRLISETWQLKSVDLDHLLESMANGQSVQAPLVSPIASRFCLHYRALGVSGYRYMIKASNLNGLAGNNQYFQLREKAGHHAINYKVRMKHIENSESDFDLPKDQKFIQLSNNNNNMEQMCWSPKIRLYNTDTNIDEGHYSDTLNFTITPEA</sequence>
<keyword evidence="1" id="KW-0732">Signal</keyword>
<accession>A0AA91B8W6</accession>
<organism evidence="2 3">
    <name type="scientific">Yersinia massiliensis</name>
    <dbReference type="NCBI Taxonomy" id="419257"/>
    <lineage>
        <taxon>Bacteria</taxon>
        <taxon>Pseudomonadati</taxon>
        <taxon>Pseudomonadota</taxon>
        <taxon>Gammaproteobacteria</taxon>
        <taxon>Enterobacterales</taxon>
        <taxon>Yersiniaceae</taxon>
        <taxon>Yersinia</taxon>
    </lineage>
</organism>
<feature type="chain" id="PRO_5041670647" description="Alpha-related fimbriae major subunit" evidence="1">
    <location>
        <begin position="24"/>
        <end position="379"/>
    </location>
</feature>
<feature type="signal peptide" evidence="1">
    <location>
        <begin position="1"/>
        <end position="23"/>
    </location>
</feature>